<dbReference type="PANTHER" id="PTHR35464:SF1">
    <property type="entry name" value="OS06G0115200 PROTEIN"/>
    <property type="match status" value="1"/>
</dbReference>
<evidence type="ECO:0000256" key="3">
    <source>
        <dbReference type="SAM" id="SignalP"/>
    </source>
</evidence>
<evidence type="ECO:0000313" key="4">
    <source>
        <dbReference type="EMBL" id="CAL1355905.1"/>
    </source>
</evidence>
<evidence type="ECO:0000313" key="5">
    <source>
        <dbReference type="Proteomes" id="UP001497516"/>
    </source>
</evidence>
<gene>
    <name evidence="4" type="ORF">LTRI10_LOCUS3636</name>
</gene>
<feature type="region of interest" description="Disordered" evidence="1">
    <location>
        <begin position="34"/>
        <end position="55"/>
    </location>
</feature>
<keyword evidence="2" id="KW-0472">Membrane</keyword>
<accession>A0AAV2CHI0</accession>
<proteinExistence type="predicted"/>
<feature type="chain" id="PRO_5043460906" evidence="3">
    <location>
        <begin position="33"/>
        <end position="649"/>
    </location>
</feature>
<dbReference type="InterPro" id="IPR036322">
    <property type="entry name" value="WD40_repeat_dom_sf"/>
</dbReference>
<feature type="region of interest" description="Disordered" evidence="1">
    <location>
        <begin position="77"/>
        <end position="116"/>
    </location>
</feature>
<feature type="transmembrane region" description="Helical" evidence="2">
    <location>
        <begin position="491"/>
        <end position="511"/>
    </location>
</feature>
<keyword evidence="2" id="KW-0812">Transmembrane</keyword>
<protein>
    <submittedName>
        <fullName evidence="4">Uncharacterized protein</fullName>
    </submittedName>
</protein>
<evidence type="ECO:0000256" key="2">
    <source>
        <dbReference type="SAM" id="Phobius"/>
    </source>
</evidence>
<dbReference type="EMBL" id="OZ034813">
    <property type="protein sequence ID" value="CAL1355905.1"/>
    <property type="molecule type" value="Genomic_DNA"/>
</dbReference>
<dbReference type="SUPFAM" id="SSF50978">
    <property type="entry name" value="WD40 repeat-like"/>
    <property type="match status" value="1"/>
</dbReference>
<feature type="compositionally biased region" description="Pro residues" evidence="1">
    <location>
        <begin position="81"/>
        <end position="94"/>
    </location>
</feature>
<dbReference type="Proteomes" id="UP001497516">
    <property type="component" value="Chromosome 1"/>
</dbReference>
<organism evidence="4 5">
    <name type="scientific">Linum trigynum</name>
    <dbReference type="NCBI Taxonomy" id="586398"/>
    <lineage>
        <taxon>Eukaryota</taxon>
        <taxon>Viridiplantae</taxon>
        <taxon>Streptophyta</taxon>
        <taxon>Embryophyta</taxon>
        <taxon>Tracheophyta</taxon>
        <taxon>Spermatophyta</taxon>
        <taxon>Magnoliopsida</taxon>
        <taxon>eudicotyledons</taxon>
        <taxon>Gunneridae</taxon>
        <taxon>Pentapetalae</taxon>
        <taxon>rosids</taxon>
        <taxon>fabids</taxon>
        <taxon>Malpighiales</taxon>
        <taxon>Linaceae</taxon>
        <taxon>Linum</taxon>
    </lineage>
</organism>
<evidence type="ECO:0000256" key="1">
    <source>
        <dbReference type="SAM" id="MobiDB-lite"/>
    </source>
</evidence>
<feature type="signal peptide" evidence="3">
    <location>
        <begin position="1"/>
        <end position="32"/>
    </location>
</feature>
<sequence length="649" mass="71400">MANTHERGKSFFFLLQLFLLFILLSSPLVTRSSEEESGPELEPESGNESPRHQEVLLQRMEELVKSLGELVSRLEPVLSQSPPPRESPPPPPPAALSGGLEDRDQVKGEGTRDGKPRVREKLKSVSVTKYSPLWSERFQFFSAVKLDSQATCINVLPFRDYEGVSKYVAVGDDHGRVYVFLRNGDVLAEFGTMVDSPVTAIVSYLAMYKNESILVTGHRNGEISRHKIVERLLNGVEDYASLETVAIGGSFEGETGNLAVRVLEVHHVGRTRYILSSDDGGMIRVYKEGGKFHGSVKPSSRPLAFLKQRLMFLTETGAGSLDLRSMKIRESECEGLNHSLVRNYVFDVTERSKAYGFTSAGDLIHVLLLGDVSNFKCRVRSKRKIDMDEDETLAMNAIKGYLLIVNQRNVYVYNVSSHHFVRMVGPRLIFSAGLDEIRSSFLSHQTGIDSSVGAPLIASDREKLVVVGLGDGYVGMYRSSLPVFKGEFNTMMWTSPVLIFILFLFGAWQFFAKKKEALISWGPDDPFVGTTNPTSSSSSAGNSAPAALETSSRNSGGIMDLRTGEGMRGATRRYASPPRYAGGGGTASGAFRPSAVDASNASRPSSVEPSGYRTSSSSELKYRASHMEPPGFPKRRENLFANNQVVDEN</sequence>
<feature type="compositionally biased region" description="Acidic residues" evidence="1">
    <location>
        <begin position="35"/>
        <end position="45"/>
    </location>
</feature>
<feature type="compositionally biased region" description="Polar residues" evidence="1">
    <location>
        <begin position="597"/>
        <end position="619"/>
    </location>
</feature>
<dbReference type="AlphaFoldDB" id="A0AAV2CHI0"/>
<dbReference type="InterPro" id="IPR045288">
    <property type="entry name" value="At1g75140-like"/>
</dbReference>
<dbReference type="PANTHER" id="PTHR35464">
    <property type="entry name" value="OS06G0115200 PROTEIN"/>
    <property type="match status" value="1"/>
</dbReference>
<name>A0AAV2CHI0_9ROSI</name>
<keyword evidence="5" id="KW-1185">Reference proteome</keyword>
<keyword evidence="3" id="KW-0732">Signal</keyword>
<feature type="region of interest" description="Disordered" evidence="1">
    <location>
        <begin position="529"/>
        <end position="649"/>
    </location>
</feature>
<feature type="compositionally biased region" description="Polar residues" evidence="1">
    <location>
        <begin position="640"/>
        <end position="649"/>
    </location>
</feature>
<feature type="compositionally biased region" description="Low complexity" evidence="1">
    <location>
        <begin position="529"/>
        <end position="547"/>
    </location>
</feature>
<feature type="compositionally biased region" description="Basic and acidic residues" evidence="1">
    <location>
        <begin position="100"/>
        <end position="116"/>
    </location>
</feature>
<reference evidence="4 5" key="1">
    <citation type="submission" date="2024-04" db="EMBL/GenBank/DDBJ databases">
        <authorList>
            <person name="Fracassetti M."/>
        </authorList>
    </citation>
    <scope>NUCLEOTIDE SEQUENCE [LARGE SCALE GENOMIC DNA]</scope>
</reference>
<keyword evidence="2" id="KW-1133">Transmembrane helix</keyword>